<dbReference type="OrthoDB" id="2677621at2759"/>
<feature type="region of interest" description="Disordered" evidence="10">
    <location>
        <begin position="120"/>
        <end position="144"/>
    </location>
</feature>
<evidence type="ECO:0000256" key="3">
    <source>
        <dbReference type="ARBA" id="ARBA00022771"/>
    </source>
</evidence>
<organism evidence="12 13">
    <name type="scientific">Penicillium cf. viridicatum</name>
    <dbReference type="NCBI Taxonomy" id="2972119"/>
    <lineage>
        <taxon>Eukaryota</taxon>
        <taxon>Fungi</taxon>
        <taxon>Dikarya</taxon>
        <taxon>Ascomycota</taxon>
        <taxon>Pezizomycotina</taxon>
        <taxon>Eurotiomycetes</taxon>
        <taxon>Eurotiomycetidae</taxon>
        <taxon>Eurotiales</taxon>
        <taxon>Aspergillaceae</taxon>
        <taxon>Penicillium</taxon>
    </lineage>
</organism>
<dbReference type="GO" id="GO:0046983">
    <property type="term" value="F:protein dimerization activity"/>
    <property type="evidence" value="ECO:0007669"/>
    <property type="project" value="InterPro"/>
</dbReference>
<dbReference type="SUPFAM" id="SSF53098">
    <property type="entry name" value="Ribonuclease H-like"/>
    <property type="match status" value="1"/>
</dbReference>
<dbReference type="GO" id="GO:0003677">
    <property type="term" value="F:DNA binding"/>
    <property type="evidence" value="ECO:0007669"/>
    <property type="project" value="UniProtKB-KW"/>
</dbReference>
<gene>
    <name evidence="12" type="ORF">N7449_005035</name>
</gene>
<accession>A0A9W9SYV8</accession>
<dbReference type="Pfam" id="PF05699">
    <property type="entry name" value="Dimer_Tnp_hAT"/>
    <property type="match status" value="1"/>
</dbReference>
<reference evidence="12" key="1">
    <citation type="submission" date="2022-11" db="EMBL/GenBank/DDBJ databases">
        <authorList>
            <person name="Petersen C."/>
        </authorList>
    </citation>
    <scope>NUCLEOTIDE SEQUENCE</scope>
    <source>
        <strain evidence="12">IBT 20477</strain>
    </source>
</reference>
<feature type="region of interest" description="Disordered" evidence="10">
    <location>
        <begin position="733"/>
        <end position="806"/>
    </location>
</feature>
<dbReference type="InterPro" id="IPR008906">
    <property type="entry name" value="HATC_C_dom"/>
</dbReference>
<dbReference type="AlphaFoldDB" id="A0A9W9SYV8"/>
<evidence type="ECO:0000256" key="4">
    <source>
        <dbReference type="ARBA" id="ARBA00022833"/>
    </source>
</evidence>
<dbReference type="InterPro" id="IPR003656">
    <property type="entry name" value="Znf_BED"/>
</dbReference>
<dbReference type="EMBL" id="JAPQKQ010000003">
    <property type="protein sequence ID" value="KAJ5202956.1"/>
    <property type="molecule type" value="Genomic_DNA"/>
</dbReference>
<comment type="caution">
    <text evidence="12">The sequence shown here is derived from an EMBL/GenBank/DDBJ whole genome shotgun (WGS) entry which is preliminary data.</text>
</comment>
<evidence type="ECO:0000313" key="12">
    <source>
        <dbReference type="EMBL" id="KAJ5202956.1"/>
    </source>
</evidence>
<dbReference type="PANTHER" id="PTHR46481:SF10">
    <property type="entry name" value="ZINC FINGER BED DOMAIN-CONTAINING PROTEIN 39"/>
    <property type="match status" value="1"/>
</dbReference>
<keyword evidence="6" id="KW-0238">DNA-binding</keyword>
<dbReference type="InterPro" id="IPR012337">
    <property type="entry name" value="RNaseH-like_sf"/>
</dbReference>
<dbReference type="PANTHER" id="PTHR46481">
    <property type="entry name" value="ZINC FINGER BED DOMAIN-CONTAINING PROTEIN 4"/>
    <property type="match status" value="1"/>
</dbReference>
<name>A0A9W9SYV8_9EURO</name>
<evidence type="ECO:0000259" key="11">
    <source>
        <dbReference type="PROSITE" id="PS50808"/>
    </source>
</evidence>
<evidence type="ECO:0000256" key="7">
    <source>
        <dbReference type="ARBA" id="ARBA00023163"/>
    </source>
</evidence>
<evidence type="ECO:0000256" key="5">
    <source>
        <dbReference type="ARBA" id="ARBA00023015"/>
    </source>
</evidence>
<feature type="compositionally biased region" description="Low complexity" evidence="10">
    <location>
        <begin position="8"/>
        <end position="20"/>
    </location>
</feature>
<keyword evidence="8" id="KW-0539">Nucleus</keyword>
<evidence type="ECO:0000256" key="8">
    <source>
        <dbReference type="ARBA" id="ARBA00023242"/>
    </source>
</evidence>
<keyword evidence="7" id="KW-0804">Transcription</keyword>
<comment type="subcellular location">
    <subcellularLocation>
        <location evidence="1">Nucleus</location>
    </subcellularLocation>
</comment>
<keyword evidence="2" id="KW-0479">Metal-binding</keyword>
<keyword evidence="13" id="KW-1185">Reference proteome</keyword>
<feature type="region of interest" description="Disordered" evidence="10">
    <location>
        <begin position="1"/>
        <end position="34"/>
    </location>
</feature>
<feature type="domain" description="BED-type" evidence="11">
    <location>
        <begin position="89"/>
        <end position="152"/>
    </location>
</feature>
<dbReference type="GO" id="GO:0005634">
    <property type="term" value="C:nucleus"/>
    <property type="evidence" value="ECO:0007669"/>
    <property type="project" value="UniProtKB-SubCell"/>
</dbReference>
<dbReference type="SMART" id="SM00614">
    <property type="entry name" value="ZnF_BED"/>
    <property type="match status" value="1"/>
</dbReference>
<dbReference type="Proteomes" id="UP001150942">
    <property type="component" value="Unassembled WGS sequence"/>
</dbReference>
<keyword evidence="5" id="KW-0805">Transcription regulation</keyword>
<feature type="compositionally biased region" description="Acidic residues" evidence="10">
    <location>
        <begin position="746"/>
        <end position="755"/>
    </location>
</feature>
<dbReference type="PROSITE" id="PS50808">
    <property type="entry name" value="ZF_BED"/>
    <property type="match status" value="1"/>
</dbReference>
<evidence type="ECO:0000313" key="13">
    <source>
        <dbReference type="Proteomes" id="UP001150942"/>
    </source>
</evidence>
<evidence type="ECO:0000256" key="10">
    <source>
        <dbReference type="SAM" id="MobiDB-lite"/>
    </source>
</evidence>
<proteinExistence type="predicted"/>
<keyword evidence="4" id="KW-0862">Zinc</keyword>
<reference evidence="12" key="2">
    <citation type="journal article" date="2023" name="IMA Fungus">
        <title>Comparative genomic study of the Penicillium genus elucidates a diverse pangenome and 15 lateral gene transfer events.</title>
        <authorList>
            <person name="Petersen C."/>
            <person name="Sorensen T."/>
            <person name="Nielsen M.R."/>
            <person name="Sondergaard T.E."/>
            <person name="Sorensen J.L."/>
            <person name="Fitzpatrick D.A."/>
            <person name="Frisvad J.C."/>
            <person name="Nielsen K.L."/>
        </authorList>
    </citation>
    <scope>NUCLEOTIDE SEQUENCE</scope>
    <source>
        <strain evidence="12">IBT 20477</strain>
    </source>
</reference>
<dbReference type="GO" id="GO:0008270">
    <property type="term" value="F:zinc ion binding"/>
    <property type="evidence" value="ECO:0007669"/>
    <property type="project" value="UniProtKB-KW"/>
</dbReference>
<evidence type="ECO:0000256" key="1">
    <source>
        <dbReference type="ARBA" id="ARBA00004123"/>
    </source>
</evidence>
<evidence type="ECO:0000256" key="9">
    <source>
        <dbReference type="PROSITE-ProRule" id="PRU00027"/>
    </source>
</evidence>
<sequence>MCSIGTASPSSSAPMSRPSPFTGPSSVVMLEDRPRSPTAKLTRFAPDRRDWVLFDTAQENEFLSWWLETDYGQQLTKNGKYKFRWSVESRSSKVWKHFDQVAELRSGRPKVVCRSCLTPLNHPHHPHHKSHGTSTMGKHLKSNSCRRSKETVSISAVTPGPIQAARASFSPMRSRLTKAQLEDQLLRTITSANLSFELTEEPTFRELLDLVYAGPQVLDIPSSKQLRQHMHDMVTTYEESQLQDLPGDSKVSLALCCWKSPLGQDFMAITAYYFDKKWSYREVLLGFELLCRPETGTDPGDQILGLIMNKGLLRRIFSVTIDYRVDEKLVLSLQEKLTSSGGISSWQCFVGVPGTVQAIQLCLRRYIENITSSPEGKQMENVRTIPHVNGWADPSDGNEITRVLEKIRSFAKYVNETPRKRDEFLCLQPARIRLLPLDDENTRWNSVFLMVKRAGRLRRFIDQYCQESENCPYKLTNTDWRKVDYLVQLTMPFIQFTTALLASKEATVHKVCFVFKILMEHLDESIQILRRKSAPWKRELLEASLIMKMEFGEVYEKTFQNFGVMYGPGTFVAPQYKVSAFDEATSSQGLGRSERHIEYLRIFHLQYRPEMPTSLSCVNGLSCSPQLLGLDRLLHPLAGLAGSSRSGQDEVDQYLREGVVNISPSAYWKDHQREWPVLTRLARDLLSIPATGAGAERLFTVAQNIYYTRGGSLDESAMRDLVMYAYSEGSESGKQLISQVERDTASDEEWEEFEVEAERPEPISDDEWGSAEMSVDERSEDDENSQADTVIFESPPTDDLEQDVADKGEDSFLLPPVTWLINSIRRRFSGGAIVT</sequence>
<feature type="compositionally biased region" description="Basic residues" evidence="10">
    <location>
        <begin position="122"/>
        <end position="131"/>
    </location>
</feature>
<dbReference type="InterPro" id="IPR052035">
    <property type="entry name" value="ZnF_BED_domain_contain"/>
</dbReference>
<evidence type="ECO:0000256" key="2">
    <source>
        <dbReference type="ARBA" id="ARBA00022723"/>
    </source>
</evidence>
<keyword evidence="3 9" id="KW-0863">Zinc-finger</keyword>
<evidence type="ECO:0000256" key="6">
    <source>
        <dbReference type="ARBA" id="ARBA00023125"/>
    </source>
</evidence>
<protein>
    <recommendedName>
        <fullName evidence="11">BED-type domain-containing protein</fullName>
    </recommendedName>
</protein>